<dbReference type="SUPFAM" id="SSF46785">
    <property type="entry name" value="Winged helix' DNA-binding domain"/>
    <property type="match status" value="1"/>
</dbReference>
<reference evidence="3 4" key="1">
    <citation type="submission" date="2019-01" db="EMBL/GenBank/DDBJ databases">
        <title>Sphingomonas mucosissima sp. nov. and Sphingomonas desiccabilis sp. nov., from biological soil crusts in the Colorado Plateau, USA.</title>
        <authorList>
            <person name="Zhu D."/>
        </authorList>
    </citation>
    <scope>NUCLEOTIDE SEQUENCE [LARGE SCALE GENOMIC DNA]</scope>
    <source>
        <strain evidence="3 4">CP1D</strain>
    </source>
</reference>
<dbReference type="PANTHER" id="PTHR43252:SF7">
    <property type="entry name" value="TRANSCRIPTIONAL REGULATOR YQJI"/>
    <property type="match status" value="1"/>
</dbReference>
<organism evidence="3 4">
    <name type="scientific">Sphingomonas desiccabilis</name>
    <dbReference type="NCBI Taxonomy" id="429134"/>
    <lineage>
        <taxon>Bacteria</taxon>
        <taxon>Pseudomonadati</taxon>
        <taxon>Pseudomonadota</taxon>
        <taxon>Alphaproteobacteria</taxon>
        <taxon>Sphingomonadales</taxon>
        <taxon>Sphingomonadaceae</taxon>
        <taxon>Sphingomonas</taxon>
    </lineage>
</organism>
<dbReference type="Gene3D" id="1.10.10.10">
    <property type="entry name" value="Winged helix-like DNA-binding domain superfamily/Winged helix DNA-binding domain"/>
    <property type="match status" value="1"/>
</dbReference>
<keyword evidence="4" id="KW-1185">Reference proteome</keyword>
<accession>A0A4Q2IWD5</accession>
<dbReference type="InterPro" id="IPR036390">
    <property type="entry name" value="WH_DNA-bd_sf"/>
</dbReference>
<evidence type="ECO:0000259" key="2">
    <source>
        <dbReference type="Pfam" id="PF03551"/>
    </source>
</evidence>
<evidence type="ECO:0000313" key="3">
    <source>
        <dbReference type="EMBL" id="RXZ34746.1"/>
    </source>
</evidence>
<dbReference type="RefSeq" id="WP_129340530.1">
    <property type="nucleotide sequence ID" value="NZ_JACIDD010000001.1"/>
</dbReference>
<dbReference type="InterPro" id="IPR036388">
    <property type="entry name" value="WH-like_DNA-bd_sf"/>
</dbReference>
<dbReference type="Proteomes" id="UP000292347">
    <property type="component" value="Unassembled WGS sequence"/>
</dbReference>
<proteinExistence type="predicted"/>
<dbReference type="InterPro" id="IPR005149">
    <property type="entry name" value="Tscrpt_reg_PadR_N"/>
</dbReference>
<protein>
    <submittedName>
        <fullName evidence="3">PadR family transcriptional regulator</fullName>
    </submittedName>
</protein>
<dbReference type="OrthoDB" id="9814826at2"/>
<dbReference type="Pfam" id="PF03551">
    <property type="entry name" value="PadR"/>
    <property type="match status" value="1"/>
</dbReference>
<gene>
    <name evidence="3" type="ORF">EO081_03535</name>
</gene>
<feature type="compositionally biased region" description="Gly residues" evidence="1">
    <location>
        <begin position="15"/>
        <end position="25"/>
    </location>
</feature>
<evidence type="ECO:0000313" key="4">
    <source>
        <dbReference type="Proteomes" id="UP000292347"/>
    </source>
</evidence>
<feature type="domain" description="Transcription regulator PadR N-terminal" evidence="2">
    <location>
        <begin position="72"/>
        <end position="141"/>
    </location>
</feature>
<comment type="caution">
    <text evidence="3">The sequence shown here is derived from an EMBL/GenBank/DDBJ whole genome shotgun (WGS) entry which is preliminary data.</text>
</comment>
<feature type="region of interest" description="Disordered" evidence="1">
    <location>
        <begin position="1"/>
        <end position="30"/>
    </location>
</feature>
<sequence>MFGMHHPSHRHQDGRGGCGPGGRFGGARRFAGPWGRGPFGGGFGGWDHEGEGRGGRGGRRRLFDGGDLRLVLLALIEQQPRHGYDLIREIKERTGGVYAPSPGVVYPTLTLLADMALVEEQAEAGARKAYAITEAGIAHLDEQREQAEALLGRLAQVGTMTARTSGGPVKRAMGNLRTVLGQRLGGEEVPPETLHEVAAILDEAARRIERLA</sequence>
<dbReference type="PANTHER" id="PTHR43252">
    <property type="entry name" value="TRANSCRIPTIONAL REGULATOR YQJI"/>
    <property type="match status" value="1"/>
</dbReference>
<dbReference type="AlphaFoldDB" id="A0A4Q2IWD5"/>
<evidence type="ECO:0000256" key="1">
    <source>
        <dbReference type="SAM" id="MobiDB-lite"/>
    </source>
</evidence>
<name>A0A4Q2IWD5_9SPHN</name>
<dbReference type="EMBL" id="SDPT01000001">
    <property type="protein sequence ID" value="RXZ34746.1"/>
    <property type="molecule type" value="Genomic_DNA"/>
</dbReference>